<evidence type="ECO:0000256" key="5">
    <source>
        <dbReference type="ARBA" id="ARBA00022884"/>
    </source>
</evidence>
<dbReference type="InterPro" id="IPR058763">
    <property type="entry name" value="RRM_RDR1/2-like"/>
</dbReference>
<dbReference type="Pfam" id="PF26252">
    <property type="entry name" value="RdRP_helical"/>
    <property type="match status" value="1"/>
</dbReference>
<dbReference type="InterPro" id="IPR057596">
    <property type="entry name" value="RDRP_core"/>
</dbReference>
<dbReference type="InterPro" id="IPR007855">
    <property type="entry name" value="RDRP"/>
</dbReference>
<dbReference type="InterPro" id="IPR058751">
    <property type="entry name" value="RDRP_helical"/>
</dbReference>
<evidence type="ECO:0000256" key="2">
    <source>
        <dbReference type="ARBA" id="ARBA00022484"/>
    </source>
</evidence>
<keyword evidence="6 9" id="KW-0943">RNA-mediated gene silencing</keyword>
<sequence length="1117" mass="126377">MGVPRLTVRVSNIPRTAIAEELLSFFESVVGPVFACEIASAHRNWMSLGFGRVQFKSLAAAENACFLYSKGLLPVFQRSNLAVFPSPEDILPRAVDASNRISGGILHAGILGEGQMEVFTSWEGVVLEFMPERKKMEIFLEDGRESYKLVVMFEDITASHGCCLGGGGGRLNSILVQLKFAPRIYQRVSDAILKPKFTSDRYHICEESFPFVWLRTSDFSLTNALGSSSYFCLELENGLYISDVFMNFPYYSEMGEVILSKKEALCSPPKLVPIIGCSDKAVLAYDMLFQLNSLVHTQKISLLHSADIIDILRKEDSDTILKIFMKMHKLKSTCSNPVEFLERELLNMRRNQKAIPANNQSLSQNLMRCYRALITPSKVYFLGPELENSNYVIKHFSTYSSDFLRVSFVDEDWGKLSSDALSARIEQGFTSKAYKTGIYDRILSILQDGIIIGSKKFEFLAFSASQLRANSCWMFSSNGDVTAESIRNWMGDFNKIRSVSKCAARMGQQFSSSFPAMCVESKEVDIIDDIYCDADGIKYCFSDGIGKVSLSLAEQIAQRFGMNRTPSAFQIRYGGYKGVIAVDQTSFRKLSLRPSMLKFDSKNTMVNITSYSKYLPCFLNREIISLLSTLGVEDGVFEAMQHYQMSLLDNMLTDKDAALEVISKISGPEKEKAENLLLRGYEPSSLPYLSMLLRAYRAYQLSDIRSRCRIFVPKGRILIGCLDESGTLDYGQVFLRVTMTKEEQKNKNQTFFKDADHATVVITGRVVVTKNPCLHPGDIRVLEAICDPQLDEMGLVDCLVFPQKGERPHPNECSGGDLDGDLYFVSWDERLVPLQTDPPMDYIGLRPRLQDHEVTLEEIHKFFVDYMINDNLGAISTAHLVYADSEPLKARSPKCLQLANLHSMAVDFAKTGVPAEMPRILRPKEFPDFMERWDRSMYTSNGVLGKLYRSATAHQNKETSNIFWSEELAAASYDNDLEVEGFEMFLKPAEDYYNQYAEKLSFLMNYFGAVHEDEILTGYVRSGGPSYVLRDKKKFGDIADRIMIAVRSLHQEVKSWFSSCRESESLKMASAWYHITCHPKYWSSNKFLSFPWIIWDVLLNIKDSKSSRGRGTKEGTL</sequence>
<dbReference type="InterPro" id="IPR000504">
    <property type="entry name" value="RRM_dom"/>
</dbReference>
<reference evidence="11" key="1">
    <citation type="journal article" date="2022" name="Front. Genet.">
        <title>Chromosome-Scale Assembly of the Dendrobium nobile Genome Provides Insights Into the Molecular Mechanism of the Biosynthesis of the Medicinal Active Ingredient of Dendrobium.</title>
        <authorList>
            <person name="Xu Q."/>
            <person name="Niu S.-C."/>
            <person name="Li K.-L."/>
            <person name="Zheng P.-J."/>
            <person name="Zhang X.-J."/>
            <person name="Jia Y."/>
            <person name="Liu Y."/>
            <person name="Niu Y.-X."/>
            <person name="Yu L.-H."/>
            <person name="Chen D.-F."/>
            <person name="Zhang G.-Q."/>
        </authorList>
    </citation>
    <scope>NUCLEOTIDE SEQUENCE</scope>
    <source>
        <tissue evidence="11">Leaf</tissue>
    </source>
</reference>
<dbReference type="GO" id="GO:0031380">
    <property type="term" value="C:nuclear RNA-directed RNA polymerase complex"/>
    <property type="evidence" value="ECO:0007669"/>
    <property type="project" value="TreeGrafter"/>
</dbReference>
<keyword evidence="12" id="KW-1185">Reference proteome</keyword>
<evidence type="ECO:0000256" key="9">
    <source>
        <dbReference type="RuleBase" id="RU363098"/>
    </source>
</evidence>
<dbReference type="Pfam" id="PF05183">
    <property type="entry name" value="RdRP"/>
    <property type="match status" value="1"/>
</dbReference>
<dbReference type="Gene3D" id="3.30.70.330">
    <property type="match status" value="1"/>
</dbReference>
<protein>
    <recommendedName>
        <fullName evidence="9">RNA-dependent RNA polymerase</fullName>
        <ecNumber evidence="9">2.7.7.48</ecNumber>
    </recommendedName>
</protein>
<evidence type="ECO:0000256" key="6">
    <source>
        <dbReference type="ARBA" id="ARBA00023158"/>
    </source>
</evidence>
<comment type="similarity">
    <text evidence="1 9">Belongs to the RdRP family.</text>
</comment>
<dbReference type="AlphaFoldDB" id="A0A8T3BES5"/>
<evidence type="ECO:0000313" key="11">
    <source>
        <dbReference type="EMBL" id="KAI0510904.1"/>
    </source>
</evidence>
<dbReference type="EMBL" id="JAGYWB010000009">
    <property type="protein sequence ID" value="KAI0510904.1"/>
    <property type="molecule type" value="Genomic_DNA"/>
</dbReference>
<keyword evidence="3 9" id="KW-0808">Transferase</keyword>
<dbReference type="CDD" id="cd00590">
    <property type="entry name" value="RRM_SF"/>
    <property type="match status" value="1"/>
</dbReference>
<dbReference type="Proteomes" id="UP000829196">
    <property type="component" value="Unassembled WGS sequence"/>
</dbReference>
<dbReference type="SUPFAM" id="SSF54928">
    <property type="entry name" value="RNA-binding domain, RBD"/>
    <property type="match status" value="1"/>
</dbReference>
<comment type="function">
    <text evidence="9">Probably involved in the RNA silencing pathway and required for the generation of small interfering RNAs (siRNAs).</text>
</comment>
<keyword evidence="5 8" id="KW-0694">RNA-binding</keyword>
<dbReference type="PANTHER" id="PTHR23079:SF5">
    <property type="entry name" value="RNA-DEPENDENT RNA POLYMERASE 2"/>
    <property type="match status" value="1"/>
</dbReference>
<dbReference type="GO" id="GO:0030422">
    <property type="term" value="P:siRNA processing"/>
    <property type="evidence" value="ECO:0007669"/>
    <property type="project" value="TreeGrafter"/>
</dbReference>
<keyword evidence="2 9" id="KW-0696">RNA-directed RNA polymerase</keyword>
<proteinExistence type="inferred from homology"/>
<dbReference type="InterPro" id="IPR035979">
    <property type="entry name" value="RBD_domain_sf"/>
</dbReference>
<dbReference type="PROSITE" id="PS50102">
    <property type="entry name" value="RRM"/>
    <property type="match status" value="1"/>
</dbReference>
<dbReference type="EC" id="2.7.7.48" evidence="9"/>
<evidence type="ECO:0000256" key="4">
    <source>
        <dbReference type="ARBA" id="ARBA00022695"/>
    </source>
</evidence>
<dbReference type="InterPro" id="IPR058752">
    <property type="entry name" value="RDRP_C_head"/>
</dbReference>
<comment type="caution">
    <text evidence="11">The sequence shown here is derived from an EMBL/GenBank/DDBJ whole genome shotgun (WGS) entry which is preliminary data.</text>
</comment>
<dbReference type="Pfam" id="PF24823">
    <property type="entry name" value="PH_RDR2"/>
    <property type="match status" value="1"/>
</dbReference>
<feature type="domain" description="RRM" evidence="10">
    <location>
        <begin position="6"/>
        <end position="64"/>
    </location>
</feature>
<dbReference type="InterPro" id="IPR012677">
    <property type="entry name" value="Nucleotide-bd_a/b_plait_sf"/>
</dbReference>
<dbReference type="InterPro" id="IPR057590">
    <property type="entry name" value="PH_RDR1/2-like"/>
</dbReference>
<dbReference type="SMR" id="A0A8T3BES5"/>
<dbReference type="PANTHER" id="PTHR23079">
    <property type="entry name" value="RNA-DEPENDENT RNA POLYMERASE"/>
    <property type="match status" value="1"/>
</dbReference>
<evidence type="ECO:0000259" key="10">
    <source>
        <dbReference type="PROSITE" id="PS50102"/>
    </source>
</evidence>
<evidence type="ECO:0000256" key="8">
    <source>
        <dbReference type="PROSITE-ProRule" id="PRU00176"/>
    </source>
</evidence>
<dbReference type="OrthoDB" id="6513042at2759"/>
<evidence type="ECO:0000256" key="3">
    <source>
        <dbReference type="ARBA" id="ARBA00022679"/>
    </source>
</evidence>
<evidence type="ECO:0000256" key="1">
    <source>
        <dbReference type="ARBA" id="ARBA00005762"/>
    </source>
</evidence>
<keyword evidence="4 9" id="KW-0548">Nucleotidyltransferase</keyword>
<accession>A0A8T3BES5</accession>
<gene>
    <name evidence="11" type="ORF">KFK09_011515</name>
</gene>
<organism evidence="11 12">
    <name type="scientific">Dendrobium nobile</name>
    <name type="common">Orchid</name>
    <dbReference type="NCBI Taxonomy" id="94219"/>
    <lineage>
        <taxon>Eukaryota</taxon>
        <taxon>Viridiplantae</taxon>
        <taxon>Streptophyta</taxon>
        <taxon>Embryophyta</taxon>
        <taxon>Tracheophyta</taxon>
        <taxon>Spermatophyta</taxon>
        <taxon>Magnoliopsida</taxon>
        <taxon>Liliopsida</taxon>
        <taxon>Asparagales</taxon>
        <taxon>Orchidaceae</taxon>
        <taxon>Epidendroideae</taxon>
        <taxon>Malaxideae</taxon>
        <taxon>Dendrobiinae</taxon>
        <taxon>Dendrobium</taxon>
    </lineage>
</organism>
<dbReference type="GO" id="GO:0003968">
    <property type="term" value="F:RNA-directed RNA polymerase activity"/>
    <property type="evidence" value="ECO:0007669"/>
    <property type="project" value="UniProtKB-KW"/>
</dbReference>
<evidence type="ECO:0000313" key="12">
    <source>
        <dbReference type="Proteomes" id="UP000829196"/>
    </source>
</evidence>
<comment type="catalytic activity">
    <reaction evidence="7 9">
        <text>RNA(n) + a ribonucleoside 5'-triphosphate = RNA(n+1) + diphosphate</text>
        <dbReference type="Rhea" id="RHEA:21248"/>
        <dbReference type="Rhea" id="RHEA-COMP:14527"/>
        <dbReference type="Rhea" id="RHEA-COMP:17342"/>
        <dbReference type="ChEBI" id="CHEBI:33019"/>
        <dbReference type="ChEBI" id="CHEBI:61557"/>
        <dbReference type="ChEBI" id="CHEBI:140395"/>
        <dbReference type="EC" id="2.7.7.48"/>
    </reaction>
</comment>
<name>A0A8T3BES5_DENNO</name>
<dbReference type="Pfam" id="PF26253">
    <property type="entry name" value="RdRP_head"/>
    <property type="match status" value="1"/>
</dbReference>
<dbReference type="Pfam" id="PF26250">
    <property type="entry name" value="RRM_RdRP1_2"/>
    <property type="match status" value="1"/>
</dbReference>
<dbReference type="GO" id="GO:0003723">
    <property type="term" value="F:RNA binding"/>
    <property type="evidence" value="ECO:0007669"/>
    <property type="project" value="UniProtKB-UniRule"/>
</dbReference>
<evidence type="ECO:0000256" key="7">
    <source>
        <dbReference type="ARBA" id="ARBA00048744"/>
    </source>
</evidence>